<dbReference type="RefSeq" id="WP_267926349.1">
    <property type="nucleotide sequence ID" value="NZ_AP024233.1"/>
</dbReference>
<protein>
    <submittedName>
        <fullName evidence="1">Uncharacterized protein</fullName>
    </submittedName>
</protein>
<proteinExistence type="predicted"/>
<organism evidence="1 2">
    <name type="scientific">Desulfolithobacter dissulfuricans</name>
    <dbReference type="NCBI Taxonomy" id="2795293"/>
    <lineage>
        <taxon>Bacteria</taxon>
        <taxon>Pseudomonadati</taxon>
        <taxon>Thermodesulfobacteriota</taxon>
        <taxon>Desulfobulbia</taxon>
        <taxon>Desulfobulbales</taxon>
        <taxon>Desulfobulbaceae</taxon>
        <taxon>Desulfolithobacter</taxon>
    </lineage>
</organism>
<sequence length="116" mass="13185">MENFKEQWTLEAAMEILQHPTVDSRTWAEAVEWLLLHGPPEIRQLLQQAAGHATAECFPELKPEGFTADGEPCYDISAVARTLGISEEEAARVVAEKERQHGIRQLFDRSETRKLQ</sequence>
<evidence type="ECO:0000313" key="1">
    <source>
        <dbReference type="EMBL" id="BCO09598.1"/>
    </source>
</evidence>
<dbReference type="Proteomes" id="UP001063350">
    <property type="component" value="Chromosome"/>
</dbReference>
<dbReference type="KEGG" id="ddu:GF1_19740"/>
<accession>A0A915XKR4</accession>
<dbReference type="AlphaFoldDB" id="A0A915XKR4"/>
<name>A0A915XKR4_9BACT</name>
<keyword evidence="2" id="KW-1185">Reference proteome</keyword>
<dbReference type="EMBL" id="AP024233">
    <property type="protein sequence ID" value="BCO09598.1"/>
    <property type="molecule type" value="Genomic_DNA"/>
</dbReference>
<reference evidence="1" key="1">
    <citation type="submission" date="2020-12" db="EMBL/GenBank/DDBJ databases">
        <title>Desulfobium dissulfuricans gen. nov., sp. nov., a novel mesophilic, sulfate-reducing bacterium isolated from a deep-sea hydrothermal vent.</title>
        <authorList>
            <person name="Hashimoto Y."/>
            <person name="Tame A."/>
            <person name="Sawayama S."/>
            <person name="Miyazaki J."/>
            <person name="Takai K."/>
            <person name="Nakagawa S."/>
        </authorList>
    </citation>
    <scope>NUCLEOTIDE SEQUENCE</scope>
    <source>
        <strain evidence="1">GF1</strain>
    </source>
</reference>
<evidence type="ECO:0000313" key="2">
    <source>
        <dbReference type="Proteomes" id="UP001063350"/>
    </source>
</evidence>
<gene>
    <name evidence="1" type="ORF">GF1_19740</name>
</gene>